<dbReference type="AlphaFoldDB" id="A0A2T9Z2J4"/>
<dbReference type="GO" id="GO:0005739">
    <property type="term" value="C:mitochondrion"/>
    <property type="evidence" value="ECO:0007669"/>
    <property type="project" value="UniProtKB-SubCell"/>
</dbReference>
<dbReference type="GO" id="GO:0005730">
    <property type="term" value="C:nucleolus"/>
    <property type="evidence" value="ECO:0007669"/>
    <property type="project" value="UniProtKB-SubCell"/>
</dbReference>
<organism evidence="20 21">
    <name type="scientific">Furculomyces boomerangus</name>
    <dbReference type="NCBI Taxonomy" id="61424"/>
    <lineage>
        <taxon>Eukaryota</taxon>
        <taxon>Fungi</taxon>
        <taxon>Fungi incertae sedis</taxon>
        <taxon>Zoopagomycota</taxon>
        <taxon>Kickxellomycotina</taxon>
        <taxon>Harpellomycetes</taxon>
        <taxon>Harpellales</taxon>
        <taxon>Harpellaceae</taxon>
        <taxon>Furculomyces</taxon>
    </lineage>
</organism>
<dbReference type="GO" id="GO:0003677">
    <property type="term" value="F:DNA binding"/>
    <property type="evidence" value="ECO:0007669"/>
    <property type="project" value="UniProtKB-UniRule"/>
</dbReference>
<evidence type="ECO:0000256" key="11">
    <source>
        <dbReference type="ARBA" id="ARBA00023128"/>
    </source>
</evidence>
<keyword evidence="5 15" id="KW-0479">Metal-binding</keyword>
<dbReference type="CDD" id="cd09907">
    <property type="entry name" value="H3TH_FEN1-Euk"/>
    <property type="match status" value="1"/>
</dbReference>
<dbReference type="InterPro" id="IPR008918">
    <property type="entry name" value="HhH2"/>
</dbReference>
<dbReference type="InterPro" id="IPR019974">
    <property type="entry name" value="XPG_CS"/>
</dbReference>
<name>A0A2T9Z2J4_9FUNG</name>
<keyword evidence="3 15" id="KW-0235">DNA replication</keyword>
<dbReference type="SMART" id="SM00484">
    <property type="entry name" value="XPGI"/>
    <property type="match status" value="1"/>
</dbReference>
<dbReference type="SMART" id="SM00279">
    <property type="entry name" value="HhH2"/>
    <property type="match status" value="1"/>
</dbReference>
<evidence type="ECO:0000256" key="15">
    <source>
        <dbReference type="HAMAP-Rule" id="MF_03140"/>
    </source>
</evidence>
<dbReference type="GO" id="GO:0005654">
    <property type="term" value="C:nucleoplasm"/>
    <property type="evidence" value="ECO:0007669"/>
    <property type="project" value="UniProtKB-SubCell"/>
</dbReference>
<dbReference type="PANTHER" id="PTHR11081:SF9">
    <property type="entry name" value="FLAP ENDONUCLEASE 1"/>
    <property type="match status" value="1"/>
</dbReference>
<dbReference type="InterPro" id="IPR036279">
    <property type="entry name" value="5-3_exonuclease_C_sf"/>
</dbReference>
<evidence type="ECO:0000256" key="6">
    <source>
        <dbReference type="ARBA" id="ARBA00022759"/>
    </source>
</evidence>
<dbReference type="SUPFAM" id="SSF47807">
    <property type="entry name" value="5' to 3' exonuclease, C-terminal subdomain"/>
    <property type="match status" value="1"/>
</dbReference>
<evidence type="ECO:0000259" key="19">
    <source>
        <dbReference type="SMART" id="SM00485"/>
    </source>
</evidence>
<dbReference type="EC" id="3.1.-.-" evidence="15"/>
<feature type="domain" description="XPG N-terminal" evidence="19">
    <location>
        <begin position="1"/>
        <end position="108"/>
    </location>
</feature>
<evidence type="ECO:0000313" key="20">
    <source>
        <dbReference type="EMBL" id="PVU98789.1"/>
    </source>
</evidence>
<dbReference type="InterPro" id="IPR006085">
    <property type="entry name" value="XPG_DNA_repair_N"/>
</dbReference>
<dbReference type="STRING" id="61424.A0A2T9Z2J4"/>
<dbReference type="InterPro" id="IPR029060">
    <property type="entry name" value="PIN-like_dom_sf"/>
</dbReference>
<evidence type="ECO:0000256" key="4">
    <source>
        <dbReference type="ARBA" id="ARBA00022722"/>
    </source>
</evidence>
<gene>
    <name evidence="20" type="ORF">BB559_001247</name>
</gene>
<keyword evidence="2 15" id="KW-0597">Phosphoprotein</keyword>
<keyword evidence="16" id="KW-0175">Coiled coil</keyword>
<keyword evidence="7 15" id="KW-0227">DNA damage</keyword>
<dbReference type="FunFam" id="1.10.150.20:FF:000009">
    <property type="entry name" value="Flap endonuclease 1"/>
    <property type="match status" value="1"/>
</dbReference>
<dbReference type="EMBL" id="MBFT01000067">
    <property type="protein sequence ID" value="PVU98789.1"/>
    <property type="molecule type" value="Genomic_DNA"/>
</dbReference>
<protein>
    <recommendedName>
        <fullName evidence="15">Flap endonuclease 1</fullName>
        <shortName evidence="15">FEN-1</shortName>
        <ecNumber evidence="15">3.1.-.-</ecNumber>
    </recommendedName>
    <alternativeName>
        <fullName evidence="15">Flap structure-specific endonuclease 1</fullName>
    </alternativeName>
</protein>
<proteinExistence type="inferred from homology"/>
<comment type="subcellular location">
    <subcellularLocation>
        <location evidence="1 15">Mitochondrion</location>
    </subcellularLocation>
    <subcellularLocation>
        <location evidence="15">Nucleus</location>
        <location evidence="15">Nucleolus</location>
    </subcellularLocation>
    <subcellularLocation>
        <location evidence="15">Nucleus</location>
        <location evidence="15">Nucleoplasm</location>
    </subcellularLocation>
    <text evidence="15">Resides mostly in the nucleoli and relocalizes to the nucleoplasm upon DNA damage.</text>
</comment>
<dbReference type="InterPro" id="IPR006084">
    <property type="entry name" value="XPG/Rad2"/>
</dbReference>
<reference evidence="20 21" key="1">
    <citation type="journal article" date="2018" name="MBio">
        <title>Comparative Genomics Reveals the Core Gene Toolbox for the Fungus-Insect Symbiosis.</title>
        <authorList>
            <person name="Wang Y."/>
            <person name="Stata M."/>
            <person name="Wang W."/>
            <person name="Stajich J.E."/>
            <person name="White M.M."/>
            <person name="Moncalvo J.M."/>
        </authorList>
    </citation>
    <scope>NUCLEOTIDE SEQUENCE [LARGE SCALE GENOMIC DNA]</scope>
    <source>
        <strain evidence="20 21">AUS-77-4</strain>
    </source>
</reference>
<accession>A0A2T9Z2J4</accession>
<sequence>MGIHGITKIITDHAPQAQKTNEIKAYLGRKVAIDASMSLYQFLVAVRGQDGQNLTNDSGETTSHLMGMFYRTIRMVENGIKPVYVFDGKPPTMKSGELAKRSDRRAATKESLKEAEEKGNQEEIQKFTRRLVKVTKEHNDDCKKLLRLMGIPVVEAPCEAEAMCAALAKSGKVWAAASEDMDTLCFGAPILLRRLTFSEAKKLPILEFHLDAILKGLELDKNQANLGILLGCDYCDTIKSVGPKTALSLIKKHHNIEEIIKNLTEKQIVPEDFDYQQVRQLFLNPDVTDPKEIDLVWKKPQTEEIVKFMCEQNGFNKDRILKGIEKLEKGIKQSQQGRLDSFFKVSSEPNKNKNKRKNDEKLDKKTKVKSTKAK</sequence>
<dbReference type="Gene3D" id="3.40.50.1010">
    <property type="entry name" value="5'-nuclease"/>
    <property type="match status" value="1"/>
</dbReference>
<evidence type="ECO:0000259" key="18">
    <source>
        <dbReference type="SMART" id="SM00484"/>
    </source>
</evidence>
<dbReference type="GO" id="GO:0000287">
    <property type="term" value="F:magnesium ion binding"/>
    <property type="evidence" value="ECO:0007669"/>
    <property type="project" value="UniProtKB-UniRule"/>
</dbReference>
<evidence type="ECO:0000256" key="16">
    <source>
        <dbReference type="SAM" id="Coils"/>
    </source>
</evidence>
<evidence type="ECO:0000256" key="10">
    <source>
        <dbReference type="ARBA" id="ARBA00022842"/>
    </source>
</evidence>
<keyword evidence="8 15" id="KW-0378">Hydrolase</keyword>
<dbReference type="SUPFAM" id="SSF88723">
    <property type="entry name" value="PIN domain-like"/>
    <property type="match status" value="1"/>
</dbReference>
<feature type="domain" description="XPG-I" evidence="18">
    <location>
        <begin position="147"/>
        <end position="219"/>
    </location>
</feature>
<dbReference type="InterPro" id="IPR023426">
    <property type="entry name" value="Flap_endonuc"/>
</dbReference>
<dbReference type="FunFam" id="3.40.50.1010:FF:000003">
    <property type="entry name" value="Flap endonuclease 1"/>
    <property type="match status" value="1"/>
</dbReference>
<feature type="region of interest" description="Disordered" evidence="17">
    <location>
        <begin position="341"/>
        <end position="374"/>
    </location>
</feature>
<feature type="coiled-coil region" evidence="16">
    <location>
        <begin position="98"/>
        <end position="125"/>
    </location>
</feature>
<dbReference type="CDD" id="cd09867">
    <property type="entry name" value="PIN_FEN1"/>
    <property type="match status" value="1"/>
</dbReference>
<evidence type="ECO:0000256" key="7">
    <source>
        <dbReference type="ARBA" id="ARBA00022763"/>
    </source>
</evidence>
<dbReference type="OrthoDB" id="1937206at2759"/>
<comment type="caution">
    <text evidence="20">The sequence shown here is derived from an EMBL/GenBank/DDBJ whole genome shotgun (WGS) entry which is preliminary data.</text>
</comment>
<dbReference type="Pfam" id="PF00752">
    <property type="entry name" value="XPG_N"/>
    <property type="match status" value="1"/>
</dbReference>
<keyword evidence="4 15" id="KW-0540">Nuclease</keyword>
<dbReference type="GO" id="GO:0043137">
    <property type="term" value="P:DNA replication, removal of RNA primer"/>
    <property type="evidence" value="ECO:0007669"/>
    <property type="project" value="UniProtKB-UniRule"/>
</dbReference>
<evidence type="ECO:0000313" key="21">
    <source>
        <dbReference type="Proteomes" id="UP000245699"/>
    </source>
</evidence>
<dbReference type="SMART" id="SM00485">
    <property type="entry name" value="XPGN"/>
    <property type="match status" value="1"/>
</dbReference>
<evidence type="ECO:0000256" key="14">
    <source>
        <dbReference type="ARBA" id="ARBA00034726"/>
    </source>
</evidence>
<evidence type="ECO:0000256" key="8">
    <source>
        <dbReference type="ARBA" id="ARBA00022801"/>
    </source>
</evidence>
<dbReference type="GO" id="GO:0006284">
    <property type="term" value="P:base-excision repair"/>
    <property type="evidence" value="ECO:0007669"/>
    <property type="project" value="UniProtKB-UniRule"/>
</dbReference>
<keyword evidence="9 15" id="KW-0269">Exonuclease</keyword>
<dbReference type="PANTHER" id="PTHR11081">
    <property type="entry name" value="FLAP ENDONUCLEASE FAMILY MEMBER"/>
    <property type="match status" value="1"/>
</dbReference>
<dbReference type="HAMAP" id="MF_00614">
    <property type="entry name" value="Fen"/>
    <property type="match status" value="1"/>
</dbReference>
<evidence type="ECO:0000256" key="3">
    <source>
        <dbReference type="ARBA" id="ARBA00022705"/>
    </source>
</evidence>
<dbReference type="GO" id="GO:0008409">
    <property type="term" value="F:5'-3' exonuclease activity"/>
    <property type="evidence" value="ECO:0007669"/>
    <property type="project" value="UniProtKB-UniRule"/>
</dbReference>
<keyword evidence="10 15" id="KW-0460">Magnesium</keyword>
<evidence type="ECO:0000256" key="2">
    <source>
        <dbReference type="ARBA" id="ARBA00022553"/>
    </source>
</evidence>
<keyword evidence="13 15" id="KW-0539">Nucleus</keyword>
<comment type="function">
    <text evidence="15">Structure-specific nuclease with 5'-flap endonuclease and 5'-3' exonuclease activities involved in DNA replication and repair. During DNA replication, cleaves the 5'-overhanging flap structure that is generated by displacement synthesis when DNA polymerase encounters the 5'-end of a downstream Okazaki fragment. It enters the flap from the 5'-end and then tracks to cleave the flap base, leaving a nick for ligation. Also involved in the long patch base excision repair (LP-BER) pathway, by cleaving within the apurinic/apyrimidinic (AP) site-terminated flap. Acts as a genome stabilization factor that prevents flaps from equilibrating into structures that lead to duplications and deletions. Also possesses 5'-3' exonuclease activity on nicked or gapped double-stranded DNA, and exhibits RNase H activity. Also involved in replication and repair of rDNA and in repairing mitochondrial DNA.</text>
</comment>
<comment type="cofactor">
    <cofactor evidence="15">
        <name>Mg(2+)</name>
        <dbReference type="ChEBI" id="CHEBI:18420"/>
    </cofactor>
    <text evidence="15">Binds 2 magnesium ions per subunit. They probably participate in the reaction catalyzed by the enzyme. May bind an additional third magnesium ion after substrate binding.</text>
</comment>
<evidence type="ECO:0000256" key="12">
    <source>
        <dbReference type="ARBA" id="ARBA00023204"/>
    </source>
</evidence>
<keyword evidence="11 15" id="KW-0496">Mitochondrion</keyword>
<evidence type="ECO:0000256" key="13">
    <source>
        <dbReference type="ARBA" id="ARBA00023242"/>
    </source>
</evidence>
<dbReference type="PROSITE" id="PS00841">
    <property type="entry name" value="XPG_1"/>
    <property type="match status" value="1"/>
</dbReference>
<dbReference type="Pfam" id="PF00867">
    <property type="entry name" value="XPG_I"/>
    <property type="match status" value="1"/>
</dbReference>
<comment type="similarity">
    <text evidence="14 15">Belongs to the XPG/RAD2 endonuclease family. FEN1 subfamily.</text>
</comment>
<evidence type="ECO:0000256" key="5">
    <source>
        <dbReference type="ARBA" id="ARBA00022723"/>
    </source>
</evidence>
<dbReference type="InterPro" id="IPR006086">
    <property type="entry name" value="XPG-I_dom"/>
</dbReference>
<dbReference type="PRINTS" id="PR00853">
    <property type="entry name" value="XPGRADSUPER"/>
</dbReference>
<evidence type="ECO:0000256" key="1">
    <source>
        <dbReference type="ARBA" id="ARBA00004173"/>
    </source>
</evidence>
<dbReference type="Gene3D" id="1.10.150.20">
    <property type="entry name" value="5' to 3' exonuclease, C-terminal subdomain"/>
    <property type="match status" value="1"/>
</dbReference>
<keyword evidence="12 15" id="KW-0234">DNA repair</keyword>
<evidence type="ECO:0000256" key="9">
    <source>
        <dbReference type="ARBA" id="ARBA00022839"/>
    </source>
</evidence>
<dbReference type="GO" id="GO:0017108">
    <property type="term" value="F:5'-flap endonuclease activity"/>
    <property type="evidence" value="ECO:0007669"/>
    <property type="project" value="UniProtKB-UniRule"/>
</dbReference>
<keyword evidence="21" id="KW-1185">Reference proteome</keyword>
<evidence type="ECO:0000256" key="17">
    <source>
        <dbReference type="SAM" id="MobiDB-lite"/>
    </source>
</evidence>
<keyword evidence="6 15" id="KW-0255">Endonuclease</keyword>
<dbReference type="Proteomes" id="UP000245699">
    <property type="component" value="Unassembled WGS sequence"/>
</dbReference>